<dbReference type="SMART" id="SM00155">
    <property type="entry name" value="PLDc"/>
    <property type="match status" value="2"/>
</dbReference>
<proteinExistence type="inferred from homology"/>
<keyword evidence="3" id="KW-0808">Transferase</keyword>
<dbReference type="PROSITE" id="PS50035">
    <property type="entry name" value="PLD"/>
    <property type="match status" value="2"/>
</dbReference>
<evidence type="ECO:0000256" key="1">
    <source>
        <dbReference type="ARBA" id="ARBA00004162"/>
    </source>
</evidence>
<dbReference type="SUPFAM" id="SSF56024">
    <property type="entry name" value="Phospholipase D/nuclease"/>
    <property type="match status" value="2"/>
</dbReference>
<keyword evidence="5" id="KW-0677">Repeat</keyword>
<evidence type="ECO:0000256" key="5">
    <source>
        <dbReference type="ARBA" id="ARBA00022737"/>
    </source>
</evidence>
<dbReference type="GO" id="GO:0005886">
    <property type="term" value="C:plasma membrane"/>
    <property type="evidence" value="ECO:0007669"/>
    <property type="project" value="UniProtKB-SubCell"/>
</dbReference>
<dbReference type="GO" id="GO:0032049">
    <property type="term" value="P:cardiolipin biosynthetic process"/>
    <property type="evidence" value="ECO:0007669"/>
    <property type="project" value="UniProtKB-ARBA"/>
</dbReference>
<dbReference type="Gene3D" id="3.30.870.10">
    <property type="entry name" value="Endonuclease Chain A"/>
    <property type="match status" value="2"/>
</dbReference>
<dbReference type="PANTHER" id="PTHR21248:SF12">
    <property type="entry name" value="CARDIOLIPIN SYNTHASE C"/>
    <property type="match status" value="1"/>
</dbReference>
<evidence type="ECO:0000313" key="11">
    <source>
        <dbReference type="Proteomes" id="UP000031662"/>
    </source>
</evidence>
<keyword evidence="4" id="KW-0812">Transmembrane</keyword>
<evidence type="ECO:0000256" key="2">
    <source>
        <dbReference type="ARBA" id="ARBA00022475"/>
    </source>
</evidence>
<comment type="similarity">
    <text evidence="8">Belongs to the phospholipase D family. Cardiolipin synthase subfamily.</text>
</comment>
<dbReference type="EMBL" id="AP014523">
    <property type="protein sequence ID" value="BAO97820.1"/>
    <property type="molecule type" value="Genomic_DNA"/>
</dbReference>
<comment type="subcellular location">
    <subcellularLocation>
        <location evidence="1">Cell membrane</location>
        <topology evidence="1">Single-pass membrane protein</topology>
    </subcellularLocation>
</comment>
<dbReference type="PANTHER" id="PTHR21248">
    <property type="entry name" value="CARDIOLIPIN SYNTHASE"/>
    <property type="match status" value="1"/>
</dbReference>
<keyword evidence="2" id="KW-1003">Cell membrane</keyword>
<sequence length="502" mass="58209">MKIFLVFLSVFFFNGCFGLVYKTPISSPPISYDPYTTTIGSLYAEKLKENPNHSAAILLEDGFDALLHRVGLIRMSQKSIDMQTYIYKNDLSSQVIAKELLNAANRGVKVRILLDDNGLDSDFSDIMLLNFHKNIEVKIFNPYYIRNKGLRYFEMLADYERIKKRMHNKLFIVDNFAVIIGGRNIGDNYFDNDLDTNFLDLDALFFGGVASKAKESFERYWRFHRSIPVSLLRTHKRLKNNAKEIAKLHEKIPISAEDANEFEKKVNDFIERFQKYQYPIYYGNAIFLADSPKKIDTPLYSPIKIAFEKALKNAKDSVFIASSYFIPGKKMMKIFKNQISKGIELNILTNSLSSTDAIVVYGAWERYRNQLVRMGANVYEIRNDFFNRQIKGRFSTKHSLHGKTIVFDDNLTLLGSFNIDPRSAYINTESAVLFDNPSFAKRVRLSLKDHAQQAWHLVVYRHRVIWEAVEEGILIHEKTSPDTSLFLRLIKEWSKVLPEREL</sequence>
<protein>
    <submittedName>
        <fullName evidence="10">Phospholipase D</fullName>
    </submittedName>
</protein>
<organism evidence="10 11">
    <name type="scientific">Helicobacter pylori NY40</name>
    <dbReference type="NCBI Taxonomy" id="1426844"/>
    <lineage>
        <taxon>Bacteria</taxon>
        <taxon>Pseudomonadati</taxon>
        <taxon>Campylobacterota</taxon>
        <taxon>Epsilonproteobacteria</taxon>
        <taxon>Campylobacterales</taxon>
        <taxon>Helicobacteraceae</taxon>
        <taxon>Helicobacter</taxon>
    </lineage>
</organism>
<reference evidence="10 11" key="1">
    <citation type="submission" date="2013-11" db="EMBL/GenBank/DDBJ databases">
        <title>Estimation of Helicobacter pylori bacteriophage ecology using H. pylori isolates.</title>
        <authorList>
            <person name="Uchiyama J."/>
            <person name="Takemura-Uchiyama I."/>
            <person name="Ujihara T."/>
            <person name="Matsuzaki S."/>
        </authorList>
    </citation>
    <scope>NUCLEOTIDE SEQUENCE [LARGE SCALE GENOMIC DNA]</scope>
    <source>
        <strain evidence="10 11">NY40</strain>
    </source>
</reference>
<gene>
    <name evidence="10" type="ORF">NY40_0808</name>
</gene>
<dbReference type="GO" id="GO:0030572">
    <property type="term" value="F:phosphatidyltransferase activity"/>
    <property type="evidence" value="ECO:0007669"/>
    <property type="project" value="UniProtKB-ARBA"/>
</dbReference>
<feature type="domain" description="PLD phosphodiesterase" evidence="9">
    <location>
        <begin position="396"/>
        <end position="423"/>
    </location>
</feature>
<dbReference type="Pfam" id="PF13091">
    <property type="entry name" value="PLDc_2"/>
    <property type="match status" value="2"/>
</dbReference>
<evidence type="ECO:0000256" key="6">
    <source>
        <dbReference type="ARBA" id="ARBA00022989"/>
    </source>
</evidence>
<dbReference type="FunFam" id="3.30.870.10:FF:000074">
    <property type="entry name" value="Phospholipase D family protein"/>
    <property type="match status" value="1"/>
</dbReference>
<dbReference type="HOGENOM" id="CLU_026287_0_0_7"/>
<keyword evidence="7" id="KW-0472">Membrane</keyword>
<dbReference type="CDD" id="cd09113">
    <property type="entry name" value="PLDc_ymdC_like_2"/>
    <property type="match status" value="1"/>
</dbReference>
<dbReference type="CDD" id="cd09111">
    <property type="entry name" value="PLDc_ymdC_like_1"/>
    <property type="match status" value="1"/>
</dbReference>
<dbReference type="Proteomes" id="UP000031662">
    <property type="component" value="Chromosome"/>
</dbReference>
<feature type="domain" description="PLD phosphodiesterase" evidence="9">
    <location>
        <begin position="162"/>
        <end position="189"/>
    </location>
</feature>
<dbReference type="InterPro" id="IPR025202">
    <property type="entry name" value="PLD-like_dom"/>
</dbReference>
<dbReference type="InterPro" id="IPR001736">
    <property type="entry name" value="PLipase_D/transphosphatidylase"/>
</dbReference>
<name>A0A060PT48_HELPX</name>
<evidence type="ECO:0000259" key="9">
    <source>
        <dbReference type="PROSITE" id="PS50035"/>
    </source>
</evidence>
<dbReference type="FunFam" id="3.30.870.10:FF:000070">
    <property type="entry name" value="Phospholipase D family protein"/>
    <property type="match status" value="1"/>
</dbReference>
<dbReference type="RefSeq" id="WP_041050607.1">
    <property type="nucleotide sequence ID" value="NZ_AP014523.1"/>
</dbReference>
<evidence type="ECO:0000256" key="4">
    <source>
        <dbReference type="ARBA" id="ARBA00022692"/>
    </source>
</evidence>
<evidence type="ECO:0000256" key="8">
    <source>
        <dbReference type="ARBA" id="ARBA00061591"/>
    </source>
</evidence>
<dbReference type="AlphaFoldDB" id="A0A060PT48"/>
<keyword evidence="6" id="KW-1133">Transmembrane helix</keyword>
<accession>A0A060PT48</accession>
<evidence type="ECO:0000256" key="3">
    <source>
        <dbReference type="ARBA" id="ARBA00022679"/>
    </source>
</evidence>
<evidence type="ECO:0000313" key="10">
    <source>
        <dbReference type="EMBL" id="BAO97820.1"/>
    </source>
</evidence>
<evidence type="ECO:0000256" key="7">
    <source>
        <dbReference type="ARBA" id="ARBA00023136"/>
    </source>
</evidence>